<dbReference type="RefSeq" id="WP_130762904.1">
    <property type="nucleotide sequence ID" value="NZ_SILL01000001.1"/>
</dbReference>
<proteinExistence type="predicted"/>
<organism evidence="1 2">
    <name type="scientific">Rhizobium ruizarguesonis</name>
    <dbReference type="NCBI Taxonomy" id="2081791"/>
    <lineage>
        <taxon>Bacteria</taxon>
        <taxon>Pseudomonadati</taxon>
        <taxon>Pseudomonadota</taxon>
        <taxon>Alphaproteobacteria</taxon>
        <taxon>Hyphomicrobiales</taxon>
        <taxon>Rhizobiaceae</taxon>
        <taxon>Rhizobium/Agrobacterium group</taxon>
        <taxon>Rhizobium</taxon>
    </lineage>
</organism>
<gene>
    <name evidence="1" type="ORF">ELH98_08810</name>
</gene>
<keyword evidence="2" id="KW-1185">Reference proteome</keyword>
<dbReference type="Gene3D" id="3.40.50.450">
    <property type="match status" value="1"/>
</dbReference>
<dbReference type="InterPro" id="IPR001969">
    <property type="entry name" value="Aspartic_peptidase_AS"/>
</dbReference>
<reference evidence="1 2" key="1">
    <citation type="submission" date="2019-02" db="EMBL/GenBank/DDBJ databases">
        <title>The genomic architecture of introgression among sibling species of bacteria.</title>
        <authorList>
            <person name="Cavassim M.I.A."/>
            <person name="Moeskjaer S."/>
            <person name="Moslemi C."/>
            <person name="Fields B."/>
            <person name="Bachmann A."/>
            <person name="Vilhjalmsson B."/>
            <person name="Schierup M.H."/>
            <person name="Young J.P.W."/>
            <person name="Andersen S.U."/>
        </authorList>
    </citation>
    <scope>NUCLEOTIDE SEQUENCE [LARGE SCALE GENOMIC DNA]</scope>
    <source>
        <strain evidence="1 2">SM141A</strain>
    </source>
</reference>
<dbReference type="Proteomes" id="UP000291659">
    <property type="component" value="Unassembled WGS sequence"/>
</dbReference>
<protein>
    <submittedName>
        <fullName evidence="1">Uncharacterized protein</fullName>
    </submittedName>
</protein>
<comment type="caution">
    <text evidence="1">The sequence shown here is derived from an EMBL/GenBank/DDBJ whole genome shotgun (WGS) entry which is preliminary data.</text>
</comment>
<name>A0ABY1X857_9HYPH</name>
<dbReference type="SUPFAM" id="SSF102405">
    <property type="entry name" value="MCP/YpsA-like"/>
    <property type="match status" value="1"/>
</dbReference>
<evidence type="ECO:0000313" key="1">
    <source>
        <dbReference type="EMBL" id="TAX81158.1"/>
    </source>
</evidence>
<dbReference type="EMBL" id="SIOX01000001">
    <property type="protein sequence ID" value="TAX81158.1"/>
    <property type="molecule type" value="Genomic_DNA"/>
</dbReference>
<accession>A0ABY1X857</accession>
<evidence type="ECO:0000313" key="2">
    <source>
        <dbReference type="Proteomes" id="UP000291659"/>
    </source>
</evidence>
<dbReference type="PROSITE" id="PS00141">
    <property type="entry name" value="ASP_PROTEASE"/>
    <property type="match status" value="1"/>
</dbReference>
<sequence>MRIGISGHQERDGIDWVWVREEIDAALHRISQPVHGYSSLAAGSDQVFAQALLDSGANVTAVIPTSDYERFFKPEALKIYRQLLAKCQKVELQSAETSEQSFLNAGIFIARHSDLLMAVWDGKPAEGLGGTGDIVKYCSDHSIPVLIINPIQKTVKREMYA</sequence>